<gene>
    <name evidence="3" type="ORF">H9895_07305</name>
</gene>
<dbReference type="Gene3D" id="3.40.50.1400">
    <property type="match status" value="2"/>
</dbReference>
<dbReference type="Proteomes" id="UP000823937">
    <property type="component" value="Unassembled WGS sequence"/>
</dbReference>
<dbReference type="EMBL" id="DXHX01000116">
    <property type="protein sequence ID" value="HIV74865.1"/>
    <property type="molecule type" value="Genomic_DNA"/>
</dbReference>
<dbReference type="CDD" id="cd03414">
    <property type="entry name" value="CbiX_SirB_C"/>
    <property type="match status" value="1"/>
</dbReference>
<dbReference type="CDD" id="cd03416">
    <property type="entry name" value="CbiX_SirB_N"/>
    <property type="match status" value="1"/>
</dbReference>
<dbReference type="GO" id="GO:0016829">
    <property type="term" value="F:lyase activity"/>
    <property type="evidence" value="ECO:0007669"/>
    <property type="project" value="UniProtKB-KW"/>
</dbReference>
<comment type="caution">
    <text evidence="3">The sequence shown here is derived from an EMBL/GenBank/DDBJ whole genome shotgun (WGS) entry which is preliminary data.</text>
</comment>
<protein>
    <submittedName>
        <fullName evidence="3">Sirohydrochlorin chelatase</fullName>
    </submittedName>
</protein>
<dbReference type="PANTHER" id="PTHR33542:SF3">
    <property type="entry name" value="SIROHYDROCHLORIN FERROCHELATASE, CHLOROPLASTIC"/>
    <property type="match status" value="1"/>
</dbReference>
<organism evidence="3 4">
    <name type="scientific">Candidatus Pseudogracilibacillus intestinigallinarum</name>
    <dbReference type="NCBI Taxonomy" id="2838742"/>
    <lineage>
        <taxon>Bacteria</taxon>
        <taxon>Bacillati</taxon>
        <taxon>Bacillota</taxon>
        <taxon>Bacilli</taxon>
        <taxon>Bacillales</taxon>
        <taxon>Bacillaceae</taxon>
        <taxon>Pseudogracilibacillus</taxon>
    </lineage>
</organism>
<dbReference type="SUPFAM" id="SSF53800">
    <property type="entry name" value="Chelatase"/>
    <property type="match status" value="1"/>
</dbReference>
<dbReference type="GO" id="GO:0046872">
    <property type="term" value="F:metal ion binding"/>
    <property type="evidence" value="ECO:0007669"/>
    <property type="project" value="UniProtKB-KW"/>
</dbReference>
<sequence length="257" mass="28989">MQAILYVAHGTRSQAGVTEAKNFISYYMKHVPVPIQVMSFIDFVFPAVHEGIDLCVAKGAKNIAIVPLLLLEAGHAKNDLPKMIKEAKKKYPHITFTYSPPFGVHDYMVDAIIDRLQEHGPMKQDASILLIARGSSDVSILKDLQHIIEKLKAKIYVRKISVCYLAAQTPTLQVGLDQHITYGAKHIYVVPYLLFTGLLMQHIEKTVDVMQRENQAYDVHLCTQIGKSEAITPYMYERIQQVTKDRSISDGVLSYMD</sequence>
<proteinExistence type="predicted"/>
<dbReference type="InterPro" id="IPR002762">
    <property type="entry name" value="CbiX-like"/>
</dbReference>
<accession>A0A9D1PLZ3</accession>
<name>A0A9D1PLZ3_9BACI</name>
<evidence type="ECO:0000256" key="2">
    <source>
        <dbReference type="ARBA" id="ARBA00023239"/>
    </source>
</evidence>
<evidence type="ECO:0000256" key="1">
    <source>
        <dbReference type="ARBA" id="ARBA00022723"/>
    </source>
</evidence>
<dbReference type="Pfam" id="PF01903">
    <property type="entry name" value="CbiX"/>
    <property type="match status" value="2"/>
</dbReference>
<keyword evidence="1" id="KW-0479">Metal-binding</keyword>
<dbReference type="PANTHER" id="PTHR33542">
    <property type="entry name" value="SIROHYDROCHLORIN FERROCHELATASE, CHLOROPLASTIC"/>
    <property type="match status" value="1"/>
</dbReference>
<evidence type="ECO:0000313" key="3">
    <source>
        <dbReference type="EMBL" id="HIV74865.1"/>
    </source>
</evidence>
<evidence type="ECO:0000313" key="4">
    <source>
        <dbReference type="Proteomes" id="UP000823937"/>
    </source>
</evidence>
<reference evidence="3" key="1">
    <citation type="journal article" date="2021" name="PeerJ">
        <title>Extensive microbial diversity within the chicken gut microbiome revealed by metagenomics and culture.</title>
        <authorList>
            <person name="Gilroy R."/>
            <person name="Ravi A."/>
            <person name="Getino M."/>
            <person name="Pursley I."/>
            <person name="Horton D.L."/>
            <person name="Alikhan N.F."/>
            <person name="Baker D."/>
            <person name="Gharbi K."/>
            <person name="Hall N."/>
            <person name="Watson M."/>
            <person name="Adriaenssens E.M."/>
            <person name="Foster-Nyarko E."/>
            <person name="Jarju S."/>
            <person name="Secka A."/>
            <person name="Antonio M."/>
            <person name="Oren A."/>
            <person name="Chaudhuri R.R."/>
            <person name="La Ragione R."/>
            <person name="Hildebrand F."/>
            <person name="Pallen M.J."/>
        </authorList>
    </citation>
    <scope>NUCLEOTIDE SEQUENCE</scope>
    <source>
        <strain evidence="3">CHK169-2315</strain>
    </source>
</reference>
<dbReference type="InterPro" id="IPR050963">
    <property type="entry name" value="Sirohydro_Cobaltochel/CbiX"/>
</dbReference>
<dbReference type="AlphaFoldDB" id="A0A9D1PLZ3"/>
<keyword evidence="2" id="KW-0456">Lyase</keyword>
<reference evidence="3" key="2">
    <citation type="submission" date="2021-04" db="EMBL/GenBank/DDBJ databases">
        <authorList>
            <person name="Gilroy R."/>
        </authorList>
    </citation>
    <scope>NUCLEOTIDE SEQUENCE</scope>
    <source>
        <strain evidence="3">CHK169-2315</strain>
    </source>
</reference>